<keyword evidence="3" id="KW-0238">DNA-binding</keyword>
<accession>A0ABW8NH07</accession>
<gene>
    <name evidence="5" type="ORF">WG929_07310</name>
</gene>
<dbReference type="RefSeq" id="WP_416205521.1">
    <property type="nucleotide sequence ID" value="NZ_JBBKTX010000007.1"/>
</dbReference>
<proteinExistence type="inferred from homology"/>
<dbReference type="InterPro" id="IPR052021">
    <property type="entry name" value="Type-I_RS_S_subunit"/>
</dbReference>
<keyword evidence="5" id="KW-0540">Nuclease</keyword>
<comment type="caution">
    <text evidence="5">The sequence shown here is derived from an EMBL/GenBank/DDBJ whole genome shotgun (WGS) entry which is preliminary data.</text>
</comment>
<dbReference type="SUPFAM" id="SSF116734">
    <property type="entry name" value="DNA methylase specificity domain"/>
    <property type="match status" value="2"/>
</dbReference>
<sequence length="461" mass="50654">MGSEWVQTSVGDFLEEHGGEIKTGPFGTKLKASEYSEVGVPVISVGEVQLGRLTLHERTPKVDVDVTARMPEYLLETGDIVFGRKGAVERSARVRSEEDGWFLGSDGIRLRLPDCCDSRFIAYSFLTTAHKQWMVQHAAGTTMASLNEKIIRLIPLSLPPLPIQKAIADNLEVIDNKIALNRQINTTLESMAQALFKSWFVDFDPVIDNALAAGSEIPDELQARADRRSALLSANTATTAARLPQDIQQLFPDRFVLTEDMGWVPEGWESSCVGAEFDVTMGQSPPGHTYNENGDGLPFFQGRADFGFRYPSNRIYCSEPKRLAKKADTLVSVRAPVGDVNMASEECCIGRGVAAVRHLSGSCSYTYYSMAQLREHFKVYEGEGTVFGSINQQGFKALPVLTVPEQLVSCFDRISGGLDKKIELNTQGINSLANLRDSLLPKLLSGQLSIPEAEQALDKVN</sequence>
<dbReference type="Pfam" id="PF01420">
    <property type="entry name" value="Methylase_S"/>
    <property type="match status" value="1"/>
</dbReference>
<dbReference type="EC" id="3.1.21.-" evidence="5"/>
<dbReference type="EMBL" id="JBBKTX010000007">
    <property type="protein sequence ID" value="MFK4752214.1"/>
    <property type="molecule type" value="Genomic_DNA"/>
</dbReference>
<dbReference type="GO" id="GO:0016787">
    <property type="term" value="F:hydrolase activity"/>
    <property type="evidence" value="ECO:0007669"/>
    <property type="project" value="UniProtKB-KW"/>
</dbReference>
<dbReference type="InterPro" id="IPR044946">
    <property type="entry name" value="Restrct_endonuc_typeI_TRD_sf"/>
</dbReference>
<dbReference type="InterPro" id="IPR000055">
    <property type="entry name" value="Restrct_endonuc_typeI_TRD"/>
</dbReference>
<dbReference type="PANTHER" id="PTHR30408">
    <property type="entry name" value="TYPE-1 RESTRICTION ENZYME ECOKI SPECIFICITY PROTEIN"/>
    <property type="match status" value="1"/>
</dbReference>
<evidence type="ECO:0000313" key="6">
    <source>
        <dbReference type="Proteomes" id="UP001620597"/>
    </source>
</evidence>
<evidence type="ECO:0000256" key="1">
    <source>
        <dbReference type="ARBA" id="ARBA00010923"/>
    </source>
</evidence>
<comment type="similarity">
    <text evidence="1">Belongs to the type-I restriction system S methylase family.</text>
</comment>
<keyword evidence="5" id="KW-0255">Endonuclease</keyword>
<protein>
    <submittedName>
        <fullName evidence="5">Restriction endonuclease subunit S</fullName>
        <ecNumber evidence="5">3.1.21.-</ecNumber>
    </submittedName>
</protein>
<dbReference type="Proteomes" id="UP001620597">
    <property type="component" value="Unassembled WGS sequence"/>
</dbReference>
<evidence type="ECO:0000256" key="3">
    <source>
        <dbReference type="ARBA" id="ARBA00023125"/>
    </source>
</evidence>
<dbReference type="Gene3D" id="3.90.220.20">
    <property type="entry name" value="DNA methylase specificity domains"/>
    <property type="match status" value="2"/>
</dbReference>
<keyword evidence="2" id="KW-0680">Restriction system</keyword>
<dbReference type="CDD" id="cd17495">
    <property type="entry name" value="RMtype1_S_Cep9333ORF4827P-TRD2-CR2_like"/>
    <property type="match status" value="1"/>
</dbReference>
<keyword evidence="5" id="KW-0378">Hydrolase</keyword>
<organism evidence="5 6">
    <name type="scientific">Oceanobacter antarcticus</name>
    <dbReference type="NCBI Taxonomy" id="3133425"/>
    <lineage>
        <taxon>Bacteria</taxon>
        <taxon>Pseudomonadati</taxon>
        <taxon>Pseudomonadota</taxon>
        <taxon>Gammaproteobacteria</taxon>
        <taxon>Oceanospirillales</taxon>
        <taxon>Oceanospirillaceae</taxon>
        <taxon>Oceanobacter</taxon>
    </lineage>
</organism>
<keyword evidence="6" id="KW-1185">Reference proteome</keyword>
<reference evidence="5 6" key="1">
    <citation type="submission" date="2024-03" db="EMBL/GenBank/DDBJ databases">
        <title>High-quality draft genome sequence of Oceanobacter sp. wDCs-4.</title>
        <authorList>
            <person name="Dong C."/>
        </authorList>
    </citation>
    <scope>NUCLEOTIDE SEQUENCE [LARGE SCALE GENOMIC DNA]</scope>
    <source>
        <strain evidence="6">wDCs-4</strain>
    </source>
</reference>
<name>A0ABW8NH07_9GAMM</name>
<dbReference type="GO" id="GO:0004519">
    <property type="term" value="F:endonuclease activity"/>
    <property type="evidence" value="ECO:0007669"/>
    <property type="project" value="UniProtKB-KW"/>
</dbReference>
<evidence type="ECO:0000313" key="5">
    <source>
        <dbReference type="EMBL" id="MFK4752214.1"/>
    </source>
</evidence>
<dbReference type="PANTHER" id="PTHR30408:SF13">
    <property type="entry name" value="TYPE I RESTRICTION ENZYME HINDI SPECIFICITY SUBUNIT"/>
    <property type="match status" value="1"/>
</dbReference>
<evidence type="ECO:0000256" key="2">
    <source>
        <dbReference type="ARBA" id="ARBA00022747"/>
    </source>
</evidence>
<feature type="domain" description="Type I restriction modification DNA specificity" evidence="4">
    <location>
        <begin position="27"/>
        <end position="189"/>
    </location>
</feature>
<evidence type="ECO:0000259" key="4">
    <source>
        <dbReference type="Pfam" id="PF01420"/>
    </source>
</evidence>